<dbReference type="AlphaFoldDB" id="A0A9D4WU14"/>
<name>A0A9D4WU14_PEA</name>
<gene>
    <name evidence="1" type="ORF">KIW84_054793</name>
</gene>
<protein>
    <submittedName>
        <fullName evidence="1">Uncharacterized protein</fullName>
    </submittedName>
</protein>
<reference evidence="1 2" key="1">
    <citation type="journal article" date="2022" name="Nat. Genet.">
        <title>Improved pea reference genome and pan-genome highlight genomic features and evolutionary characteristics.</title>
        <authorList>
            <person name="Yang T."/>
            <person name="Liu R."/>
            <person name="Luo Y."/>
            <person name="Hu S."/>
            <person name="Wang D."/>
            <person name="Wang C."/>
            <person name="Pandey M.K."/>
            <person name="Ge S."/>
            <person name="Xu Q."/>
            <person name="Li N."/>
            <person name="Li G."/>
            <person name="Huang Y."/>
            <person name="Saxena R.K."/>
            <person name="Ji Y."/>
            <person name="Li M."/>
            <person name="Yan X."/>
            <person name="He Y."/>
            <person name="Liu Y."/>
            <person name="Wang X."/>
            <person name="Xiang C."/>
            <person name="Varshney R.K."/>
            <person name="Ding H."/>
            <person name="Gao S."/>
            <person name="Zong X."/>
        </authorList>
    </citation>
    <scope>NUCLEOTIDE SEQUENCE [LARGE SCALE GENOMIC DNA]</scope>
    <source>
        <strain evidence="1 2">cv. Zhongwan 6</strain>
    </source>
</reference>
<dbReference type="EMBL" id="JAMSHJ010000005">
    <property type="protein sequence ID" value="KAI5409124.1"/>
    <property type="molecule type" value="Genomic_DNA"/>
</dbReference>
<evidence type="ECO:0000313" key="2">
    <source>
        <dbReference type="Proteomes" id="UP001058974"/>
    </source>
</evidence>
<dbReference type="PANTHER" id="PTHR34222">
    <property type="entry name" value="GAG_PRE-INTEGRS DOMAIN-CONTAINING PROTEIN"/>
    <property type="match status" value="1"/>
</dbReference>
<dbReference type="Proteomes" id="UP001058974">
    <property type="component" value="Chromosome 5"/>
</dbReference>
<dbReference type="PANTHER" id="PTHR34222:SF99">
    <property type="entry name" value="PROTEIN, PUTATIVE-RELATED"/>
    <property type="match status" value="1"/>
</dbReference>
<sequence length="206" mass="22590">MSQPDSNSYDSAIDEAIRLVNAYDSRKFAGKSSNSYGGASNNKKDGRVCTFCHKTGHTIDVCYRKHGFPPKFTRKQTSTNASNAVDTQNMMNTGIEGSLNNSSDSITQEQYAQLIGFLQQTNLLPSNPTPNPSANHISTHFSHTPNENSGKLFVSTVSCSTYIKPDFWILDSGANDHDVKTKKMIGSANQVEGLYRLRTDIDSIPA</sequence>
<comment type="caution">
    <text evidence="1">The sequence shown here is derived from an EMBL/GenBank/DDBJ whole genome shotgun (WGS) entry which is preliminary data.</text>
</comment>
<organism evidence="1 2">
    <name type="scientific">Pisum sativum</name>
    <name type="common">Garden pea</name>
    <name type="synonym">Lathyrus oleraceus</name>
    <dbReference type="NCBI Taxonomy" id="3888"/>
    <lineage>
        <taxon>Eukaryota</taxon>
        <taxon>Viridiplantae</taxon>
        <taxon>Streptophyta</taxon>
        <taxon>Embryophyta</taxon>
        <taxon>Tracheophyta</taxon>
        <taxon>Spermatophyta</taxon>
        <taxon>Magnoliopsida</taxon>
        <taxon>eudicotyledons</taxon>
        <taxon>Gunneridae</taxon>
        <taxon>Pentapetalae</taxon>
        <taxon>rosids</taxon>
        <taxon>fabids</taxon>
        <taxon>Fabales</taxon>
        <taxon>Fabaceae</taxon>
        <taxon>Papilionoideae</taxon>
        <taxon>50 kb inversion clade</taxon>
        <taxon>NPAAA clade</taxon>
        <taxon>Hologalegina</taxon>
        <taxon>IRL clade</taxon>
        <taxon>Fabeae</taxon>
        <taxon>Lathyrus</taxon>
    </lineage>
</organism>
<keyword evidence="2" id="KW-1185">Reference proteome</keyword>
<proteinExistence type="predicted"/>
<dbReference type="Gramene" id="Psat05G0479300-T1">
    <property type="protein sequence ID" value="KAI5409124.1"/>
    <property type="gene ID" value="KIW84_054793"/>
</dbReference>
<accession>A0A9D4WU14</accession>
<evidence type="ECO:0000313" key="1">
    <source>
        <dbReference type="EMBL" id="KAI5409124.1"/>
    </source>
</evidence>